<dbReference type="SMR" id="A0A1U9WQS3"/>
<keyword evidence="8" id="KW-1185">Reference proteome</keyword>
<dbReference type="SMART" id="SM00257">
    <property type="entry name" value="LysM"/>
    <property type="match status" value="3"/>
</dbReference>
<keyword evidence="5" id="KW-0326">Glycosidase</keyword>
<evidence type="ECO:0000256" key="2">
    <source>
        <dbReference type="ARBA" id="ARBA00010646"/>
    </source>
</evidence>
<dbReference type="InterPro" id="IPR036779">
    <property type="entry name" value="LysM_dom_sf"/>
</dbReference>
<dbReference type="InterPro" id="IPR018392">
    <property type="entry name" value="LysM"/>
</dbReference>
<dbReference type="GO" id="GO:0003796">
    <property type="term" value="F:lysozyme activity"/>
    <property type="evidence" value="ECO:0007669"/>
    <property type="project" value="UniProtKB-EC"/>
</dbReference>
<dbReference type="OrthoDB" id="25793at10239"/>
<accession>A0A1U9WQS3</accession>
<protein>
    <recommendedName>
        <fullName evidence="3">lysozyme</fullName>
        <ecNumber evidence="3">3.2.1.17</ecNumber>
    </recommendedName>
</protein>
<comment type="catalytic activity">
    <reaction evidence="1">
        <text>Hydrolysis of (1-&gt;4)-beta-linkages between N-acetylmuramic acid and N-acetyl-D-glucosamine residues in a peptidoglycan and between N-acetyl-D-glucosamine residues in chitodextrins.</text>
        <dbReference type="EC" id="3.2.1.17"/>
    </reaction>
</comment>
<dbReference type="SUPFAM" id="SSF51445">
    <property type="entry name" value="(Trans)glycosidases"/>
    <property type="match status" value="1"/>
</dbReference>
<dbReference type="Gene3D" id="3.10.350.10">
    <property type="entry name" value="LysM domain"/>
    <property type="match status" value="3"/>
</dbReference>
<dbReference type="InterPro" id="IPR002053">
    <property type="entry name" value="Glyco_hydro_25"/>
</dbReference>
<feature type="domain" description="LysM" evidence="6">
    <location>
        <begin position="348"/>
        <end position="392"/>
    </location>
</feature>
<organism evidence="7 8">
    <name type="scientific">Geobacillus phage TP-84</name>
    <dbReference type="NCBI Taxonomy" id="1965361"/>
    <lineage>
        <taxon>Viruses</taxon>
        <taxon>Duplodnaviria</taxon>
        <taxon>Heunggongvirae</taxon>
        <taxon>Uroviricota</taxon>
        <taxon>Caudoviricetes</taxon>
        <taxon>Saundersvirus</taxon>
        <taxon>Saundersvirus Tp84</taxon>
    </lineage>
</organism>
<evidence type="ECO:0000259" key="6">
    <source>
        <dbReference type="PROSITE" id="PS51782"/>
    </source>
</evidence>
<dbReference type="RefSeq" id="YP_009600073.1">
    <property type="nucleotide sequence ID" value="NC_041918.2"/>
</dbReference>
<comment type="similarity">
    <text evidence="2">Belongs to the glycosyl hydrolase 25 family.</text>
</comment>
<dbReference type="GO" id="GO:0016998">
    <property type="term" value="P:cell wall macromolecule catabolic process"/>
    <property type="evidence" value="ECO:0007669"/>
    <property type="project" value="InterPro"/>
</dbReference>
<dbReference type="InterPro" id="IPR018077">
    <property type="entry name" value="Glyco_hydro_fam25_subgr"/>
</dbReference>
<dbReference type="PANTHER" id="PTHR34135:SF2">
    <property type="entry name" value="LYSOZYME"/>
    <property type="match status" value="1"/>
</dbReference>
<dbReference type="SUPFAM" id="SSF54106">
    <property type="entry name" value="LysM domain"/>
    <property type="match status" value="3"/>
</dbReference>
<evidence type="ECO:0000256" key="1">
    <source>
        <dbReference type="ARBA" id="ARBA00000632"/>
    </source>
</evidence>
<dbReference type="Gene3D" id="3.20.20.80">
    <property type="entry name" value="Glycosidases"/>
    <property type="match status" value="1"/>
</dbReference>
<name>A0A1U9WQS3_9CAUD</name>
<dbReference type="GO" id="GO:0009253">
    <property type="term" value="P:peptidoglycan catabolic process"/>
    <property type="evidence" value="ECO:0007669"/>
    <property type="project" value="InterPro"/>
</dbReference>
<dbReference type="EC" id="3.2.1.17" evidence="3"/>
<dbReference type="EMBL" id="KY565347">
    <property type="protein sequence ID" value="AQY55126.1"/>
    <property type="molecule type" value="Genomic_DNA"/>
</dbReference>
<sequence>MQARSANNIKGIDVSHWQGKIDWAKVKAAGIQVAYLKATEGTTHVDKMLKTNYQNAKKAGIKVGFYHFFRAKNEQNAREQARHFVNTVKGMPNDLKHALDIETTEGLSNEALTKCAIAFLEEVKKLTGQDPIVYTYTSFARSRLTAAIAKYPVWIAHYGVDKPGDNPIWDRWIGFQYTDKGKVSGIAGNVDMNEFTSDIFVDAAKVEQPKQKVDAVQSTPSATGTYTIKSGDTFWELEEKYNWPHGTLQRLNPSVNPNALKVGQVIKVPKSEQPKQNASSVTGTYTIKSGDTFWDLEQKNGWPHGTLQKLNPGVNPNKLKVGQVIKVPKSEQKNVQRTVKNHQKPNYRTYKIKKGDTFWELEKKNGWPHGTLQKLNPGVNPAKLQIGQTIKIPN</sequence>
<reference evidence="7" key="1">
    <citation type="submission" date="2017-10" db="EMBL/GenBank/DDBJ databases">
        <title>Sequence, genome organization and annotation of the thermophilic 47,7-kb bacterophage TO-84 that infects Geobacillus stearothermophilus.</title>
        <authorList>
            <person name="Skowron P.M."/>
            <person name="Kropinski A."/>
            <person name="Los M."/>
        </authorList>
    </citation>
    <scope>NUCLEOTIDE SEQUENCE [LARGE SCALE GENOMIC DNA]</scope>
</reference>
<dbReference type="Pfam" id="PF01183">
    <property type="entry name" value="Glyco_hydro_25"/>
    <property type="match status" value="1"/>
</dbReference>
<dbReference type="PROSITE" id="PS51904">
    <property type="entry name" value="GLYCOSYL_HYDROL_F25_2"/>
    <property type="match status" value="1"/>
</dbReference>
<evidence type="ECO:0000313" key="7">
    <source>
        <dbReference type="EMBL" id="AQY55126.1"/>
    </source>
</evidence>
<dbReference type="PROSITE" id="PS51782">
    <property type="entry name" value="LYSM"/>
    <property type="match status" value="3"/>
</dbReference>
<proteinExistence type="inferred from homology"/>
<dbReference type="PANTHER" id="PTHR34135">
    <property type="entry name" value="LYSOZYME"/>
    <property type="match status" value="1"/>
</dbReference>
<dbReference type="Proteomes" id="UP000225660">
    <property type="component" value="Segment"/>
</dbReference>
<dbReference type="SMART" id="SM00641">
    <property type="entry name" value="Glyco_25"/>
    <property type="match status" value="1"/>
</dbReference>
<feature type="domain" description="LysM" evidence="6">
    <location>
        <begin position="224"/>
        <end position="268"/>
    </location>
</feature>
<dbReference type="CDD" id="cd00118">
    <property type="entry name" value="LysM"/>
    <property type="match status" value="3"/>
</dbReference>
<evidence type="ECO:0000313" key="8">
    <source>
        <dbReference type="Proteomes" id="UP000225660"/>
    </source>
</evidence>
<dbReference type="KEGG" id="vg:40075835"/>
<feature type="domain" description="LysM" evidence="6">
    <location>
        <begin position="283"/>
        <end position="327"/>
    </location>
</feature>
<keyword evidence="4" id="KW-0378">Hydrolase</keyword>
<dbReference type="Pfam" id="PF01476">
    <property type="entry name" value="LysM"/>
    <property type="match status" value="3"/>
</dbReference>
<dbReference type="CDD" id="cd06525">
    <property type="entry name" value="GH25_Lyc-like"/>
    <property type="match status" value="1"/>
</dbReference>
<evidence type="ECO:0000256" key="4">
    <source>
        <dbReference type="ARBA" id="ARBA00022801"/>
    </source>
</evidence>
<dbReference type="GO" id="GO:0016052">
    <property type="term" value="P:carbohydrate catabolic process"/>
    <property type="evidence" value="ECO:0007669"/>
    <property type="project" value="TreeGrafter"/>
</dbReference>
<evidence type="ECO:0000256" key="3">
    <source>
        <dbReference type="ARBA" id="ARBA00012732"/>
    </source>
</evidence>
<dbReference type="InterPro" id="IPR017853">
    <property type="entry name" value="GH"/>
</dbReference>
<dbReference type="GeneID" id="40075835"/>
<evidence type="ECO:0000256" key="5">
    <source>
        <dbReference type="ARBA" id="ARBA00023295"/>
    </source>
</evidence>